<dbReference type="SUPFAM" id="SSF63829">
    <property type="entry name" value="Calcium-dependent phosphotriesterase"/>
    <property type="match status" value="1"/>
</dbReference>
<protein>
    <submittedName>
        <fullName evidence="1">Uncharacterized protein</fullName>
    </submittedName>
</protein>
<dbReference type="AlphaFoldDB" id="A0A0D8HGT1"/>
<proteinExistence type="predicted"/>
<gene>
    <name evidence="1" type="ORF">AXFE_20500</name>
</gene>
<organism evidence="1 2">
    <name type="scientific">Acidithrix ferrooxidans</name>
    <dbReference type="NCBI Taxonomy" id="1280514"/>
    <lineage>
        <taxon>Bacteria</taxon>
        <taxon>Bacillati</taxon>
        <taxon>Actinomycetota</taxon>
        <taxon>Acidimicrobiia</taxon>
        <taxon>Acidimicrobiales</taxon>
        <taxon>Acidimicrobiaceae</taxon>
        <taxon>Acidithrix</taxon>
    </lineage>
</organism>
<evidence type="ECO:0000313" key="1">
    <source>
        <dbReference type="EMBL" id="KJF17054.1"/>
    </source>
</evidence>
<dbReference type="EMBL" id="JXYS01000066">
    <property type="protein sequence ID" value="KJF17054.1"/>
    <property type="molecule type" value="Genomic_DNA"/>
</dbReference>
<sequence length="298" mass="32870">MLLLASKELPRVKPYNGLVILEDGTIATKDFAGSRPGNVLEKSEQMPSHLVVLEPDSLEMLDEIELSEPSIARISSVANDIYVAGDRTLMRVRFRGKLELDSEFLPLYKTTESQGSAWDVVVGDSSAWFLDNGDDSYRYNGTLIGVGTLSSEVRLFRVDLVSGQVTSGRISDLSKGVVANPPLVDFERRIAVGYDSGNGIVTAFDFDDLGNMTQRWSRSQNHGGHMVYLRDEGLVVSDDYDLERNIAQMVILEIESGDEVVRVDTGSPVQSVLFPAVGFNHDLYLCTFSTISRIAFCD</sequence>
<reference evidence="1 2" key="1">
    <citation type="submission" date="2015-01" db="EMBL/GenBank/DDBJ databases">
        <title>Draft genome of the acidophilic iron oxidizer Acidithrix ferrooxidans strain Py-F3.</title>
        <authorList>
            <person name="Poehlein A."/>
            <person name="Eisen S."/>
            <person name="Schloemann M."/>
            <person name="Johnson B.D."/>
            <person name="Daniel R."/>
            <person name="Muehling M."/>
        </authorList>
    </citation>
    <scope>NUCLEOTIDE SEQUENCE [LARGE SCALE GENOMIC DNA]</scope>
    <source>
        <strain evidence="1 2">Py-F3</strain>
    </source>
</reference>
<evidence type="ECO:0000313" key="2">
    <source>
        <dbReference type="Proteomes" id="UP000032360"/>
    </source>
</evidence>
<name>A0A0D8HGT1_9ACTN</name>
<dbReference type="Proteomes" id="UP000032360">
    <property type="component" value="Unassembled WGS sequence"/>
</dbReference>
<dbReference type="STRING" id="1280514.AXFE_20500"/>
<accession>A0A0D8HGT1</accession>
<comment type="caution">
    <text evidence="1">The sequence shown here is derived from an EMBL/GenBank/DDBJ whole genome shotgun (WGS) entry which is preliminary data.</text>
</comment>
<keyword evidence="2" id="KW-1185">Reference proteome</keyword>